<feature type="compositionally biased region" description="Polar residues" evidence="1">
    <location>
        <begin position="151"/>
        <end position="167"/>
    </location>
</feature>
<proteinExistence type="predicted"/>
<gene>
    <name evidence="3" type="ORF">WICMUC_001153</name>
</gene>
<dbReference type="Proteomes" id="UP000769528">
    <property type="component" value="Unassembled WGS sequence"/>
</dbReference>
<evidence type="ECO:0000313" key="4">
    <source>
        <dbReference type="Proteomes" id="UP000769528"/>
    </source>
</evidence>
<protein>
    <recommendedName>
        <fullName evidence="2">TNase-like domain-containing protein</fullName>
    </recommendedName>
</protein>
<dbReference type="InterPro" id="IPR035437">
    <property type="entry name" value="SNase_OB-fold_sf"/>
</dbReference>
<dbReference type="GO" id="GO:0006402">
    <property type="term" value="P:mRNA catabolic process"/>
    <property type="evidence" value="ECO:0007669"/>
    <property type="project" value="TreeGrafter"/>
</dbReference>
<dbReference type="OrthoDB" id="10023235at2759"/>
<dbReference type="GO" id="GO:0003723">
    <property type="term" value="F:RNA binding"/>
    <property type="evidence" value="ECO:0007669"/>
    <property type="project" value="TreeGrafter"/>
</dbReference>
<dbReference type="GO" id="GO:0005829">
    <property type="term" value="C:cytosol"/>
    <property type="evidence" value="ECO:0007669"/>
    <property type="project" value="TreeGrafter"/>
</dbReference>
<dbReference type="PANTHER" id="PTHR12302">
    <property type="entry name" value="EBNA2 BINDING PROTEIN P100"/>
    <property type="match status" value="1"/>
</dbReference>
<evidence type="ECO:0000259" key="2">
    <source>
        <dbReference type="PROSITE" id="PS50830"/>
    </source>
</evidence>
<dbReference type="SMART" id="SM00318">
    <property type="entry name" value="SNc"/>
    <property type="match status" value="3"/>
</dbReference>
<dbReference type="SUPFAM" id="SSF50199">
    <property type="entry name" value="Staphylococcal nuclease"/>
    <property type="match status" value="3"/>
</dbReference>
<dbReference type="Gene3D" id="2.40.50.90">
    <property type="match status" value="3"/>
</dbReference>
<keyword evidence="4" id="KW-1185">Reference proteome</keyword>
<evidence type="ECO:0000313" key="3">
    <source>
        <dbReference type="EMBL" id="KAH3679142.1"/>
    </source>
</evidence>
<reference evidence="3" key="1">
    <citation type="journal article" date="2021" name="Open Biol.">
        <title>Shared evolutionary footprints suggest mitochondrial oxidative damage underlies multiple complex I losses in fungi.</title>
        <authorList>
            <person name="Schikora-Tamarit M.A."/>
            <person name="Marcet-Houben M."/>
            <person name="Nosek J."/>
            <person name="Gabaldon T."/>
        </authorList>
    </citation>
    <scope>NUCLEOTIDE SEQUENCE</scope>
    <source>
        <strain evidence="3">CBS6341</strain>
    </source>
</reference>
<dbReference type="AlphaFoldDB" id="A0A9P8PVE9"/>
<feature type="region of interest" description="Disordered" evidence="1">
    <location>
        <begin position="145"/>
        <end position="167"/>
    </location>
</feature>
<feature type="domain" description="TNase-like" evidence="2">
    <location>
        <begin position="14"/>
        <end position="153"/>
    </location>
</feature>
<dbReference type="PROSITE" id="PS50830">
    <property type="entry name" value="TNASE_3"/>
    <property type="match status" value="2"/>
</dbReference>
<comment type="caution">
    <text evidence="3">The sequence shown here is derived from an EMBL/GenBank/DDBJ whole genome shotgun (WGS) entry which is preliminary data.</text>
</comment>
<reference evidence="3" key="2">
    <citation type="submission" date="2021-01" db="EMBL/GenBank/DDBJ databases">
        <authorList>
            <person name="Schikora-Tamarit M.A."/>
        </authorList>
    </citation>
    <scope>NUCLEOTIDE SEQUENCE</scope>
    <source>
        <strain evidence="3">CBS6341</strain>
    </source>
</reference>
<dbReference type="PANTHER" id="PTHR12302:SF2">
    <property type="entry name" value="STAPHYLOCOCCAL NUCLEASE DOMAIN-CONTAINING PROTEIN 1"/>
    <property type="match status" value="1"/>
</dbReference>
<dbReference type="Pfam" id="PF00565">
    <property type="entry name" value="SNase"/>
    <property type="match status" value="2"/>
</dbReference>
<dbReference type="GO" id="GO:0005634">
    <property type="term" value="C:nucleus"/>
    <property type="evidence" value="ECO:0007669"/>
    <property type="project" value="TreeGrafter"/>
</dbReference>
<organism evidence="3 4">
    <name type="scientific">Wickerhamomyces mucosus</name>
    <dbReference type="NCBI Taxonomy" id="1378264"/>
    <lineage>
        <taxon>Eukaryota</taxon>
        <taxon>Fungi</taxon>
        <taxon>Dikarya</taxon>
        <taxon>Ascomycota</taxon>
        <taxon>Saccharomycotina</taxon>
        <taxon>Saccharomycetes</taxon>
        <taxon>Phaffomycetales</taxon>
        <taxon>Wickerhamomycetaceae</taxon>
        <taxon>Wickerhamomyces</taxon>
    </lineage>
</organism>
<name>A0A9P8PVE9_9ASCO</name>
<evidence type="ECO:0000256" key="1">
    <source>
        <dbReference type="SAM" id="MobiDB-lite"/>
    </source>
</evidence>
<sequence length="518" mass="58195">MSNDLIKGRFRKDLKYRAIIDKIIAGDRVVSHIYFDDGSDVEVVTLVAGIRAPRSTDAKTEVPGEPFGDDAKKYLETRLIKQKVHVQFIGTSSNEVPIVKIFHPAGNISEKILLAGYAEVADWQSGFIGPQGMVLLRNAERSGKQAGKGQWKSSVKPATSSTGPKSNTTFKVGNTIEATISRVISPDSFEIELQNESLKLVHLTSTRAPRSTDPAAAFLPNGREFVRKYVGKKVKVLTDAFRNDTPLVTITLPNGKNLAETVILNGYATVIRHRRGDEDRSNSWDSLIEAETISINEKKGIHSTKIPEPEKFIEASQDAGRAKVHLRTLQTKLKIKGVVEYVISPNRIRIVLPRENTRLVLVFAGLLSLTKESPLSEKVIQYNNRKILQRDVVVEIFDVDKVGGFIGNLYLGSSNVPYQVELLNQGFAQIHDGSVSRTKFEDNFYDAEESAQDRRIGLWVDWDPEAEQKKIEEEEDKRRLKYEQKLAQNKKPNAFDDDEEEEDLSHLPEAVRKLVIRH</sequence>
<feature type="region of interest" description="Disordered" evidence="1">
    <location>
        <begin position="488"/>
        <end position="507"/>
    </location>
</feature>
<dbReference type="InterPro" id="IPR016071">
    <property type="entry name" value="Staphylococal_nuclease_OB-fold"/>
</dbReference>
<feature type="domain" description="TNase-like" evidence="2">
    <location>
        <begin position="333"/>
        <end position="461"/>
    </location>
</feature>
<dbReference type="GO" id="GO:0004518">
    <property type="term" value="F:nuclease activity"/>
    <property type="evidence" value="ECO:0007669"/>
    <property type="project" value="TreeGrafter"/>
</dbReference>
<accession>A0A9P8PVE9</accession>
<dbReference type="EMBL" id="JAEUBF010000389">
    <property type="protein sequence ID" value="KAH3679142.1"/>
    <property type="molecule type" value="Genomic_DNA"/>
</dbReference>